<keyword evidence="5" id="KW-0812">Transmembrane</keyword>
<dbReference type="InterPro" id="IPR002401">
    <property type="entry name" value="Cyt_P450_E_grp-I"/>
</dbReference>
<dbReference type="CDD" id="cd11072">
    <property type="entry name" value="CYP71-like"/>
    <property type="match status" value="1"/>
</dbReference>
<comment type="similarity">
    <text evidence="3 12">Belongs to the cytochrome P450 family.</text>
</comment>
<evidence type="ECO:0000256" key="9">
    <source>
        <dbReference type="ARBA" id="ARBA00023004"/>
    </source>
</evidence>
<dbReference type="PROSITE" id="PS00086">
    <property type="entry name" value="CYTOCHROME_P450"/>
    <property type="match status" value="1"/>
</dbReference>
<evidence type="ECO:0000256" key="5">
    <source>
        <dbReference type="ARBA" id="ARBA00022692"/>
    </source>
</evidence>
<proteinExistence type="inferred from homology"/>
<evidence type="ECO:0000256" key="8">
    <source>
        <dbReference type="ARBA" id="ARBA00023002"/>
    </source>
</evidence>
<evidence type="ECO:0000256" key="10">
    <source>
        <dbReference type="ARBA" id="ARBA00023033"/>
    </source>
</evidence>
<dbReference type="Gene3D" id="1.10.630.10">
    <property type="entry name" value="Cytochrome P450"/>
    <property type="match status" value="1"/>
</dbReference>
<comment type="cofactor">
    <cofactor evidence="1">
        <name>heme</name>
        <dbReference type="ChEBI" id="CHEBI:30413"/>
    </cofactor>
</comment>
<evidence type="ECO:0000256" key="3">
    <source>
        <dbReference type="ARBA" id="ARBA00010617"/>
    </source>
</evidence>
<keyword evidence="8 12" id="KW-0560">Oxidoreductase</keyword>
<evidence type="ECO:0008006" key="15">
    <source>
        <dbReference type="Google" id="ProtNLM"/>
    </source>
</evidence>
<dbReference type="EMBL" id="JAYDYQ010002534">
    <property type="protein sequence ID" value="KAK4482499.1"/>
    <property type="molecule type" value="Genomic_DNA"/>
</dbReference>
<dbReference type="InterPro" id="IPR017972">
    <property type="entry name" value="Cyt_P450_CS"/>
</dbReference>
<dbReference type="SUPFAM" id="SSF48264">
    <property type="entry name" value="Cytochrome P450"/>
    <property type="match status" value="1"/>
</dbReference>
<evidence type="ECO:0000256" key="4">
    <source>
        <dbReference type="ARBA" id="ARBA00022617"/>
    </source>
</evidence>
<keyword evidence="4 12" id="KW-0349">Heme</keyword>
<name>A0ABR0CZN7_9LAMI</name>
<keyword evidence="9 12" id="KW-0408">Iron</keyword>
<keyword evidence="10 12" id="KW-0503">Monooxygenase</keyword>
<dbReference type="PRINTS" id="PR00385">
    <property type="entry name" value="P450"/>
</dbReference>
<organism evidence="13 14">
    <name type="scientific">Penstemon davidsonii</name>
    <dbReference type="NCBI Taxonomy" id="160366"/>
    <lineage>
        <taxon>Eukaryota</taxon>
        <taxon>Viridiplantae</taxon>
        <taxon>Streptophyta</taxon>
        <taxon>Embryophyta</taxon>
        <taxon>Tracheophyta</taxon>
        <taxon>Spermatophyta</taxon>
        <taxon>Magnoliopsida</taxon>
        <taxon>eudicotyledons</taxon>
        <taxon>Gunneridae</taxon>
        <taxon>Pentapetalae</taxon>
        <taxon>asterids</taxon>
        <taxon>lamiids</taxon>
        <taxon>Lamiales</taxon>
        <taxon>Plantaginaceae</taxon>
        <taxon>Cheloneae</taxon>
        <taxon>Penstemon</taxon>
    </lineage>
</organism>
<evidence type="ECO:0000256" key="12">
    <source>
        <dbReference type="RuleBase" id="RU000461"/>
    </source>
</evidence>
<evidence type="ECO:0000313" key="14">
    <source>
        <dbReference type="Proteomes" id="UP001291926"/>
    </source>
</evidence>
<keyword evidence="11" id="KW-0472">Membrane</keyword>
<reference evidence="13 14" key="1">
    <citation type="journal article" date="2023" name="bioRxiv">
        <title>Genome report: Whole genome sequence and annotation of Penstemon davidsonii.</title>
        <authorList>
            <person name="Ostevik K.L."/>
            <person name="Alabady M."/>
            <person name="Zhang M."/>
            <person name="Rausher M.D."/>
        </authorList>
    </citation>
    <scope>NUCLEOTIDE SEQUENCE [LARGE SCALE GENOMIC DNA]</scope>
    <source>
        <strain evidence="13">DNT005</strain>
        <tissue evidence="13">Whole leaf</tissue>
    </source>
</reference>
<comment type="caution">
    <text evidence="13">The sequence shown here is derived from an EMBL/GenBank/DDBJ whole genome shotgun (WGS) entry which is preliminary data.</text>
</comment>
<dbReference type="PANTHER" id="PTHR47955">
    <property type="entry name" value="CYTOCHROME P450 FAMILY 71 PROTEIN"/>
    <property type="match status" value="1"/>
</dbReference>
<dbReference type="PANTHER" id="PTHR47955:SF22">
    <property type="entry name" value="CYTOCHROME P450 83B1-LIKE"/>
    <property type="match status" value="1"/>
</dbReference>
<accession>A0ABR0CZN7</accession>
<evidence type="ECO:0000256" key="11">
    <source>
        <dbReference type="ARBA" id="ARBA00023136"/>
    </source>
</evidence>
<dbReference type="Pfam" id="PF00067">
    <property type="entry name" value="p450"/>
    <property type="match status" value="1"/>
</dbReference>
<dbReference type="Proteomes" id="UP001291926">
    <property type="component" value="Unassembled WGS sequence"/>
</dbReference>
<evidence type="ECO:0000256" key="6">
    <source>
        <dbReference type="ARBA" id="ARBA00022723"/>
    </source>
</evidence>
<dbReference type="InterPro" id="IPR001128">
    <property type="entry name" value="Cyt_P450"/>
</dbReference>
<evidence type="ECO:0000256" key="7">
    <source>
        <dbReference type="ARBA" id="ARBA00022989"/>
    </source>
</evidence>
<protein>
    <recommendedName>
        <fullName evidence="15">Cytochrome P450</fullName>
    </recommendedName>
</protein>
<evidence type="ECO:0000256" key="1">
    <source>
        <dbReference type="ARBA" id="ARBA00001971"/>
    </source>
</evidence>
<evidence type="ECO:0000313" key="13">
    <source>
        <dbReference type="EMBL" id="KAK4482499.1"/>
    </source>
</evidence>
<dbReference type="InterPro" id="IPR036396">
    <property type="entry name" value="Cyt_P450_sf"/>
</dbReference>
<comment type="subcellular location">
    <subcellularLocation>
        <location evidence="2">Membrane</location>
        <topology evidence="2">Single-pass membrane protein</topology>
    </subcellularLocation>
</comment>
<sequence>MIVISSARTAKEALKHNDLAFSGWYISSSTIKLSYNNLDIMSSPYTEYWRDMRKMIVLGLFTHQQVNLFRPVREDEVSRMIKEITDQSDKLVNLSEFAKSFSSSIVCRIAFGIRYDEEWSEKTRFDKLLAELQALSLAVYIGDHYPLLGWIDRLLGKTSQLDRVFKDMDSFYQGLIDEHLSPNRPQSMKGDFLDIMIQLREQQRSPNSVRIDWDNIKALLMNVFIGGIDTTAATITWAMTALIKKPGVLKKVQGEIRGFIGKKGRVDEDDIEKLPYLKAVVKEILRLYPPVPLTLRMTTKKCIVEGYDIEPETLVLVNFWDIGRDPEFWENPYELLPERFLNSSIDFKGQDFGLIPFGTGRRICPGIALGIVEVEVALANLVYAFDWELPNGVTEHDIDMDGLPGVTVHKKNDLLPPVHISWHIC</sequence>
<keyword evidence="6 12" id="KW-0479">Metal-binding</keyword>
<keyword evidence="14" id="KW-1185">Reference proteome</keyword>
<evidence type="ECO:0000256" key="2">
    <source>
        <dbReference type="ARBA" id="ARBA00004167"/>
    </source>
</evidence>
<keyword evidence="7" id="KW-1133">Transmembrane helix</keyword>
<gene>
    <name evidence="13" type="ORF">RD792_009658</name>
</gene>
<dbReference type="PRINTS" id="PR00463">
    <property type="entry name" value="EP450I"/>
</dbReference>